<keyword evidence="2" id="KW-0808">Transferase</keyword>
<dbReference type="GO" id="GO:0016740">
    <property type="term" value="F:transferase activity"/>
    <property type="evidence" value="ECO:0007669"/>
    <property type="project" value="UniProtKB-KW"/>
</dbReference>
<name>A0ABD1CKQ5_CULPP</name>
<dbReference type="EMBL" id="JBEHCU010011260">
    <property type="protein sequence ID" value="KAL1376984.1"/>
    <property type="molecule type" value="Genomic_DNA"/>
</dbReference>
<protein>
    <recommendedName>
        <fullName evidence="3">Sulfotransferase domain-containing protein</fullName>
    </recommendedName>
</protein>
<dbReference type="Proteomes" id="UP001562425">
    <property type="component" value="Unassembled WGS sequence"/>
</dbReference>
<evidence type="ECO:0000259" key="3">
    <source>
        <dbReference type="Pfam" id="PF00685"/>
    </source>
</evidence>
<evidence type="ECO:0000256" key="2">
    <source>
        <dbReference type="ARBA" id="ARBA00022679"/>
    </source>
</evidence>
<dbReference type="AlphaFoldDB" id="A0ABD1CKQ5"/>
<organism evidence="4 5">
    <name type="scientific">Culex pipiens pipiens</name>
    <name type="common">Northern house mosquito</name>
    <dbReference type="NCBI Taxonomy" id="38569"/>
    <lineage>
        <taxon>Eukaryota</taxon>
        <taxon>Metazoa</taxon>
        <taxon>Ecdysozoa</taxon>
        <taxon>Arthropoda</taxon>
        <taxon>Hexapoda</taxon>
        <taxon>Insecta</taxon>
        <taxon>Pterygota</taxon>
        <taxon>Neoptera</taxon>
        <taxon>Endopterygota</taxon>
        <taxon>Diptera</taxon>
        <taxon>Nematocera</taxon>
        <taxon>Culicoidea</taxon>
        <taxon>Culicidae</taxon>
        <taxon>Culicinae</taxon>
        <taxon>Culicini</taxon>
        <taxon>Culex</taxon>
        <taxon>Culex</taxon>
    </lineage>
</organism>
<evidence type="ECO:0000256" key="1">
    <source>
        <dbReference type="ARBA" id="ARBA00005771"/>
    </source>
</evidence>
<dbReference type="Pfam" id="PF00685">
    <property type="entry name" value="Sulfotransfer_1"/>
    <property type="match status" value="1"/>
</dbReference>
<comment type="similarity">
    <text evidence="1">Belongs to the sulfotransferase 1 family.</text>
</comment>
<dbReference type="InterPro" id="IPR027417">
    <property type="entry name" value="P-loop_NTPase"/>
</dbReference>
<proteinExistence type="inferred from homology"/>
<dbReference type="Gene3D" id="3.40.50.300">
    <property type="entry name" value="P-loop containing nucleotide triphosphate hydrolases"/>
    <property type="match status" value="1"/>
</dbReference>
<comment type="caution">
    <text evidence="4">The sequence shown here is derived from an EMBL/GenBank/DDBJ whole genome shotgun (WGS) entry which is preliminary data.</text>
</comment>
<keyword evidence="5" id="KW-1185">Reference proteome</keyword>
<feature type="domain" description="Sulfotransferase" evidence="3">
    <location>
        <begin position="67"/>
        <end position="322"/>
    </location>
</feature>
<evidence type="ECO:0000313" key="5">
    <source>
        <dbReference type="Proteomes" id="UP001562425"/>
    </source>
</evidence>
<dbReference type="PANTHER" id="PTHR11783">
    <property type="entry name" value="SULFOTRANSFERASE SULT"/>
    <property type="match status" value="1"/>
</dbReference>
<gene>
    <name evidence="4" type="ORF">pipiens_004260</name>
</gene>
<reference evidence="4 5" key="1">
    <citation type="submission" date="2024-05" db="EMBL/GenBank/DDBJ databases">
        <title>Culex pipiens pipiens assembly and annotation.</title>
        <authorList>
            <person name="Alout H."/>
            <person name="Durand T."/>
        </authorList>
    </citation>
    <scope>NUCLEOTIDE SEQUENCE [LARGE SCALE GENOMIC DNA]</scope>
    <source>
        <strain evidence="4">HA-2024</strain>
        <tissue evidence="4">Whole body</tissue>
    </source>
</reference>
<sequence length="330" mass="38930">MFRYNHLNRTEVEHFEAPYNKNLVEVCLQDVSVNPVGDPCWTPVPCVMPARYCEFAERIRNLKVYEDDVWIVTFPKAGTTWTQEMVWLIDHDLDYCTAREVKLFERSVFLELNAIFNDLQLPDTISQVEQMTRPRHIKSHLPITLLPKQLWTARPKIVYTARNPRDVAASFMHHYRHLHGFRGSQEDFLDGFVADKLCWCPLVKHALEFWRVSESRPDHVLFLHFEDMKRDMPKVLRKVCDFFGKSLSEEQVEELKKHLSFEVMKENTSANQQLLVTRMTKAMGNDTEEFIFMRKGIVGSHNDKLPEKYITKLEKTVKDQLLGTTFSYRE</sequence>
<accession>A0ABD1CKQ5</accession>
<dbReference type="SUPFAM" id="SSF52540">
    <property type="entry name" value="P-loop containing nucleoside triphosphate hydrolases"/>
    <property type="match status" value="1"/>
</dbReference>
<evidence type="ECO:0000313" key="4">
    <source>
        <dbReference type="EMBL" id="KAL1376984.1"/>
    </source>
</evidence>
<dbReference type="InterPro" id="IPR000863">
    <property type="entry name" value="Sulfotransferase_dom"/>
</dbReference>